<dbReference type="OrthoDB" id="9893718at2"/>
<dbReference type="RefSeq" id="WP_046233048.1">
    <property type="nucleotide sequence ID" value="NZ_FONN01000014.1"/>
</dbReference>
<dbReference type="EMBL" id="FONN01000014">
    <property type="protein sequence ID" value="SFF11786.1"/>
    <property type="molecule type" value="Genomic_DNA"/>
</dbReference>
<reference evidence="3" key="1">
    <citation type="submission" date="2016-10" db="EMBL/GenBank/DDBJ databases">
        <authorList>
            <person name="Varghese N."/>
            <person name="Submissions S."/>
        </authorList>
    </citation>
    <scope>NUCLEOTIDE SEQUENCE [LARGE SCALE GENOMIC DNA]</scope>
    <source>
        <strain evidence="3">CGMCC 1.10223</strain>
    </source>
</reference>
<keyword evidence="1" id="KW-0472">Membrane</keyword>
<accession>A0A1I2G4U7</accession>
<evidence type="ECO:0000256" key="1">
    <source>
        <dbReference type="SAM" id="Phobius"/>
    </source>
</evidence>
<dbReference type="Proteomes" id="UP000183410">
    <property type="component" value="Unassembled WGS sequence"/>
</dbReference>
<name>A0A1I2G4U7_9BACL</name>
<organism evidence="2 3">
    <name type="scientific">Paenibacillus algorifonticola</name>
    <dbReference type="NCBI Taxonomy" id="684063"/>
    <lineage>
        <taxon>Bacteria</taxon>
        <taxon>Bacillati</taxon>
        <taxon>Bacillota</taxon>
        <taxon>Bacilli</taxon>
        <taxon>Bacillales</taxon>
        <taxon>Paenibacillaceae</taxon>
        <taxon>Paenibacillus</taxon>
    </lineage>
</organism>
<evidence type="ECO:0000313" key="2">
    <source>
        <dbReference type="EMBL" id="SFF11786.1"/>
    </source>
</evidence>
<sequence length="413" mass="48399">MPDKLKNMLKLLQELWFVPFVVYTAGLVYVQGSFHPYLGDLFIFKDILSFYPVSQSLYWINGIYISFFLALPVVTIAVLASRKDRRKPRRAPNRSNVRLRRFLYFVFRNRKHPLLSLIHGLLFLSFIITMILFQILTLDKDLNLPLTVQNIFFYSAFFLIFYFSYQTASYFKMNAPATKLSIIFVTAIILIFSIYLSGIHAQYINIMKYEAQKSKIEMSRVTLVNETLTLIKMDISSDYYIGYHTTSKRSIFIAKDNIDKIENFQASYAGKKRLADPSALNDEEDAIIKTLQNYYDFKSQAAKRTKACTQTCASFDAFKKLQSNAYISNASDSIRLKYLQNNPYRGKEEEDYYGVDFSLPERIESEARLKAVYVKEYWKDDIFYIKYTLQNVADLDKNPWIIIKDEEVVFDFQ</sequence>
<evidence type="ECO:0000313" key="3">
    <source>
        <dbReference type="Proteomes" id="UP000183410"/>
    </source>
</evidence>
<protein>
    <submittedName>
        <fullName evidence="2">Uncharacterized protein</fullName>
    </submittedName>
</protein>
<dbReference type="AlphaFoldDB" id="A0A1I2G4U7"/>
<feature type="transmembrane region" description="Helical" evidence="1">
    <location>
        <begin position="15"/>
        <end position="38"/>
    </location>
</feature>
<proteinExistence type="predicted"/>
<feature type="transmembrane region" description="Helical" evidence="1">
    <location>
        <begin position="114"/>
        <end position="136"/>
    </location>
</feature>
<feature type="transmembrane region" description="Helical" evidence="1">
    <location>
        <begin position="148"/>
        <end position="165"/>
    </location>
</feature>
<feature type="transmembrane region" description="Helical" evidence="1">
    <location>
        <begin position="177"/>
        <end position="196"/>
    </location>
</feature>
<feature type="transmembrane region" description="Helical" evidence="1">
    <location>
        <begin position="58"/>
        <end position="80"/>
    </location>
</feature>
<keyword evidence="1" id="KW-0812">Transmembrane</keyword>
<keyword evidence="3" id="KW-1185">Reference proteome</keyword>
<gene>
    <name evidence="2" type="ORF">SAMN04487969_114115</name>
</gene>
<keyword evidence="1" id="KW-1133">Transmembrane helix</keyword>